<keyword evidence="1" id="KW-0472">Membrane</keyword>
<evidence type="ECO:0000313" key="2">
    <source>
        <dbReference type="EMBL" id="SFR88101.1"/>
    </source>
</evidence>
<sequence length="168" mass="16244">MTGSASGIGNASAGRITGGAAAMAGLSAFVLTGVDTLATLVGVASVLLLLTALGRSSRVLATLAGVGLFGELVLAAASGAPAGPLLAAAVGIILSWTFAHAAIDLAESVGTAPSRDLELAHLAGTTAVVAGPAVALYLVYSVEWGSVPPLALALILFGAVSLTAALRR</sequence>
<dbReference type="Proteomes" id="UP000199062">
    <property type="component" value="Unassembled WGS sequence"/>
</dbReference>
<feature type="transmembrane region" description="Helical" evidence="1">
    <location>
        <begin position="146"/>
        <end position="166"/>
    </location>
</feature>
<dbReference type="STRING" id="767519.SAMN05216559_0445"/>
<keyword evidence="1" id="KW-1133">Transmembrane helix</keyword>
<dbReference type="OrthoDB" id="222651at2157"/>
<name>A0A1I6KA54_9EURY</name>
<feature type="transmembrane region" description="Helical" evidence="1">
    <location>
        <begin position="85"/>
        <end position="107"/>
    </location>
</feature>
<dbReference type="EMBL" id="FOZK01000001">
    <property type="protein sequence ID" value="SFR88101.1"/>
    <property type="molecule type" value="Genomic_DNA"/>
</dbReference>
<organism evidence="2 3">
    <name type="scientific">Halomicrobium zhouii</name>
    <dbReference type="NCBI Taxonomy" id="767519"/>
    <lineage>
        <taxon>Archaea</taxon>
        <taxon>Methanobacteriati</taxon>
        <taxon>Methanobacteriota</taxon>
        <taxon>Stenosarchaea group</taxon>
        <taxon>Halobacteria</taxon>
        <taxon>Halobacteriales</taxon>
        <taxon>Haloarculaceae</taxon>
        <taxon>Halomicrobium</taxon>
    </lineage>
</organism>
<evidence type="ECO:0000256" key="1">
    <source>
        <dbReference type="SAM" id="Phobius"/>
    </source>
</evidence>
<dbReference type="RefSeq" id="WP_089813459.1">
    <property type="nucleotide sequence ID" value="NZ_FOZK01000001.1"/>
</dbReference>
<accession>A0A1I6KA54</accession>
<dbReference type="InterPro" id="IPR055941">
    <property type="entry name" value="DUF7519"/>
</dbReference>
<dbReference type="AlphaFoldDB" id="A0A1I6KA54"/>
<protein>
    <submittedName>
        <fullName evidence="2">Uncharacterized protein</fullName>
    </submittedName>
</protein>
<feature type="transmembrane region" description="Helical" evidence="1">
    <location>
        <begin position="60"/>
        <end position="79"/>
    </location>
</feature>
<feature type="transmembrane region" description="Helical" evidence="1">
    <location>
        <begin position="20"/>
        <end position="53"/>
    </location>
</feature>
<keyword evidence="1" id="KW-0812">Transmembrane</keyword>
<proteinExistence type="predicted"/>
<evidence type="ECO:0000313" key="3">
    <source>
        <dbReference type="Proteomes" id="UP000199062"/>
    </source>
</evidence>
<gene>
    <name evidence="2" type="ORF">SAMN05216559_0445</name>
</gene>
<keyword evidence="3" id="KW-1185">Reference proteome</keyword>
<feature type="transmembrane region" description="Helical" evidence="1">
    <location>
        <begin position="119"/>
        <end position="140"/>
    </location>
</feature>
<dbReference type="Pfam" id="PF24363">
    <property type="entry name" value="DUF7519"/>
    <property type="match status" value="1"/>
</dbReference>
<reference evidence="2 3" key="1">
    <citation type="submission" date="2016-10" db="EMBL/GenBank/DDBJ databases">
        <authorList>
            <person name="de Groot N.N."/>
        </authorList>
    </citation>
    <scope>NUCLEOTIDE SEQUENCE [LARGE SCALE GENOMIC DNA]</scope>
    <source>
        <strain evidence="2 3">CGMCC 1.10457</strain>
    </source>
</reference>